<gene>
    <name evidence="3" type="ORF">DGUA_6G010909</name>
</gene>
<evidence type="ECO:0000313" key="4">
    <source>
        <dbReference type="Proteomes" id="UP000268350"/>
    </source>
</evidence>
<proteinExistence type="predicted"/>
<evidence type="ECO:0000313" key="3">
    <source>
        <dbReference type="EMBL" id="SPP78284.1"/>
    </source>
</evidence>
<sequence length="431" mass="46691">MLAVYTVLLGLSVLSTLTQNVNGGCSMTINDPAPLILTSFGSKHLLSAAPSQLLRENYESVQMYCAGGFDGIYTDRNYYNHRQFNSENTTRTFSCGSDSFVVNMENEPELLAQSVSCRGTMVSQLFESRKSLPDCEDHMTLVVGQDFGAIGSIKSAGICYDIVGSELKYVSYTACPLKNRIIEKMQPGELNGLGLDINVAYTKSLFKAVSPTTIGAYLEHDKQLKQLLGGVTFEHTSLVQDEAIRSQLAGYEDMLSVVWLRTLRTGNWRNWLYALHAASQPAGSKFDIRLGVSGQVALPQMGGCNASRILSIDLDNGSTLSVPAHIWAHVRDLHPTGNPQDELVVIGHNSPFFKGEKMSDFCPTMCDQVAWMKNSLFGSLLDYPAYGLVQCCRVQDVAHKLDNFPGGTSGGVVASSTAIPPPGESGSVASA</sequence>
<keyword evidence="4" id="KW-1185">Reference proteome</keyword>
<feature type="signal peptide" evidence="2">
    <location>
        <begin position="1"/>
        <end position="23"/>
    </location>
</feature>
<dbReference type="AlphaFoldDB" id="A0A3B0J7N8"/>
<organism evidence="3 4">
    <name type="scientific">Drosophila guanche</name>
    <name type="common">Fruit fly</name>
    <dbReference type="NCBI Taxonomy" id="7266"/>
    <lineage>
        <taxon>Eukaryota</taxon>
        <taxon>Metazoa</taxon>
        <taxon>Ecdysozoa</taxon>
        <taxon>Arthropoda</taxon>
        <taxon>Hexapoda</taxon>
        <taxon>Insecta</taxon>
        <taxon>Pterygota</taxon>
        <taxon>Neoptera</taxon>
        <taxon>Endopterygota</taxon>
        <taxon>Diptera</taxon>
        <taxon>Brachycera</taxon>
        <taxon>Muscomorpha</taxon>
        <taxon>Ephydroidea</taxon>
        <taxon>Drosophilidae</taxon>
        <taxon>Drosophila</taxon>
        <taxon>Sophophora</taxon>
    </lineage>
</organism>
<evidence type="ECO:0000256" key="1">
    <source>
        <dbReference type="SAM" id="MobiDB-lite"/>
    </source>
</evidence>
<accession>A0A3B0J7N8</accession>
<dbReference type="Proteomes" id="UP000268350">
    <property type="component" value="Unassembled WGS sequence"/>
</dbReference>
<name>A0A3B0J7N8_DROGU</name>
<dbReference type="STRING" id="7266.A0A3B0J7N8"/>
<keyword evidence="2" id="KW-0732">Signal</keyword>
<feature type="region of interest" description="Disordered" evidence="1">
    <location>
        <begin position="412"/>
        <end position="431"/>
    </location>
</feature>
<dbReference type="OrthoDB" id="8017601at2759"/>
<evidence type="ECO:0000256" key="2">
    <source>
        <dbReference type="SAM" id="SignalP"/>
    </source>
</evidence>
<feature type="chain" id="PRO_5017481768" evidence="2">
    <location>
        <begin position="24"/>
        <end position="431"/>
    </location>
</feature>
<reference evidence="4" key="1">
    <citation type="submission" date="2018-01" db="EMBL/GenBank/DDBJ databases">
        <authorList>
            <person name="Alioto T."/>
            <person name="Alioto T."/>
        </authorList>
    </citation>
    <scope>NUCLEOTIDE SEQUENCE [LARGE SCALE GENOMIC DNA]</scope>
</reference>
<dbReference type="OMA" id="CNQVSWL"/>
<dbReference type="EMBL" id="OUUW01000003">
    <property type="protein sequence ID" value="SPP78284.1"/>
    <property type="molecule type" value="Genomic_DNA"/>
</dbReference>
<protein>
    <submittedName>
        <fullName evidence="3">Uncharacterized protein</fullName>
    </submittedName>
</protein>